<proteinExistence type="predicted"/>
<feature type="non-terminal residue" evidence="1">
    <location>
        <position position="1"/>
    </location>
</feature>
<comment type="caution">
    <text evidence="1">The sequence shown here is derived from an EMBL/GenBank/DDBJ whole genome shotgun (WGS) entry which is preliminary data.</text>
</comment>
<dbReference type="GO" id="GO:0003700">
    <property type="term" value="F:DNA-binding transcription factor activity"/>
    <property type="evidence" value="ECO:0007669"/>
    <property type="project" value="TreeGrafter"/>
</dbReference>
<protein>
    <recommendedName>
        <fullName evidence="2">Rrf2 family transcriptional regulator</fullName>
    </recommendedName>
</protein>
<dbReference type="PROSITE" id="PS51197">
    <property type="entry name" value="HTH_RRF2_2"/>
    <property type="match status" value="1"/>
</dbReference>
<dbReference type="InterPro" id="IPR000944">
    <property type="entry name" value="Tscrpt_reg_Rrf2"/>
</dbReference>
<dbReference type="SUPFAM" id="SSF46785">
    <property type="entry name" value="Winged helix' DNA-binding domain"/>
    <property type="match status" value="1"/>
</dbReference>
<dbReference type="PANTHER" id="PTHR33221">
    <property type="entry name" value="WINGED HELIX-TURN-HELIX TRANSCRIPTIONAL REGULATOR, RRF2 FAMILY"/>
    <property type="match status" value="1"/>
</dbReference>
<dbReference type="InterPro" id="IPR030489">
    <property type="entry name" value="TR_Rrf2-type_CS"/>
</dbReference>
<dbReference type="Gene3D" id="1.10.10.10">
    <property type="entry name" value="Winged helix-like DNA-binding domain superfamily/Winged helix DNA-binding domain"/>
    <property type="match status" value="1"/>
</dbReference>
<evidence type="ECO:0008006" key="2">
    <source>
        <dbReference type="Google" id="ProtNLM"/>
    </source>
</evidence>
<dbReference type="Pfam" id="PF02082">
    <property type="entry name" value="Rrf2"/>
    <property type="match status" value="1"/>
</dbReference>
<dbReference type="InterPro" id="IPR011991">
    <property type="entry name" value="ArsR-like_HTH"/>
</dbReference>
<dbReference type="NCBIfam" id="TIGR00738">
    <property type="entry name" value="rrf2_super"/>
    <property type="match status" value="1"/>
</dbReference>
<name>A0A0F9AW97_9ZZZZ</name>
<dbReference type="AlphaFoldDB" id="A0A0F9AW97"/>
<reference evidence="1" key="1">
    <citation type="journal article" date="2015" name="Nature">
        <title>Complex archaea that bridge the gap between prokaryotes and eukaryotes.</title>
        <authorList>
            <person name="Spang A."/>
            <person name="Saw J.H."/>
            <person name="Jorgensen S.L."/>
            <person name="Zaremba-Niedzwiedzka K."/>
            <person name="Martijn J."/>
            <person name="Lind A.E."/>
            <person name="van Eijk R."/>
            <person name="Schleper C."/>
            <person name="Guy L."/>
            <person name="Ettema T.J."/>
        </authorList>
    </citation>
    <scope>NUCLEOTIDE SEQUENCE</scope>
</reference>
<dbReference type="CDD" id="cd00090">
    <property type="entry name" value="HTH_ARSR"/>
    <property type="match status" value="1"/>
</dbReference>
<dbReference type="InterPro" id="IPR036388">
    <property type="entry name" value="WH-like_DNA-bd_sf"/>
</dbReference>
<organism evidence="1">
    <name type="scientific">marine sediment metagenome</name>
    <dbReference type="NCBI Taxonomy" id="412755"/>
    <lineage>
        <taxon>unclassified sequences</taxon>
        <taxon>metagenomes</taxon>
        <taxon>ecological metagenomes</taxon>
    </lineage>
</organism>
<gene>
    <name evidence="1" type="ORF">LCGC14_2863070</name>
</gene>
<dbReference type="PROSITE" id="PS01332">
    <property type="entry name" value="HTH_RRF2_1"/>
    <property type="match status" value="1"/>
</dbReference>
<dbReference type="InterPro" id="IPR036390">
    <property type="entry name" value="WH_DNA-bd_sf"/>
</dbReference>
<accession>A0A0F9AW97</accession>
<dbReference type="EMBL" id="LAZR01055378">
    <property type="protein sequence ID" value="KKK76496.1"/>
    <property type="molecule type" value="Genomic_DNA"/>
</dbReference>
<sequence>VLALQGQKMVCAHQIASELNVSEAHLAKVLQRLVKAGLIESIRGPKGGFKLNRSADQIRLLDIYQAVEGSLAEGTCLFGKPLCNGHACIFGSMLGKANALVSGHLTNTTLSTLAKTYRSKINDEKKHY</sequence>
<dbReference type="PANTHER" id="PTHR33221:SF15">
    <property type="entry name" value="HTH-TYPE TRANSCRIPTIONAL REGULATOR YWGB-RELATED"/>
    <property type="match status" value="1"/>
</dbReference>
<evidence type="ECO:0000313" key="1">
    <source>
        <dbReference type="EMBL" id="KKK76496.1"/>
    </source>
</evidence>
<dbReference type="GO" id="GO:0005829">
    <property type="term" value="C:cytosol"/>
    <property type="evidence" value="ECO:0007669"/>
    <property type="project" value="TreeGrafter"/>
</dbReference>